<reference evidence="1 2" key="1">
    <citation type="submission" date="2024-11" db="EMBL/GenBank/DDBJ databases">
        <title>Chromosome-level genome assembly of the freshwater bivalve Anodonta woodiana.</title>
        <authorList>
            <person name="Chen X."/>
        </authorList>
    </citation>
    <scope>NUCLEOTIDE SEQUENCE [LARGE SCALE GENOMIC DNA]</scope>
    <source>
        <strain evidence="1">MN2024</strain>
        <tissue evidence="1">Gills</tissue>
    </source>
</reference>
<feature type="non-terminal residue" evidence="1">
    <location>
        <position position="69"/>
    </location>
</feature>
<protein>
    <submittedName>
        <fullName evidence="1">Uncharacterized protein</fullName>
    </submittedName>
</protein>
<gene>
    <name evidence="1" type="ORF">ACJMK2_022908</name>
</gene>
<dbReference type="Proteomes" id="UP001634394">
    <property type="component" value="Unassembled WGS sequence"/>
</dbReference>
<sequence length="69" mass="7716">YNSTTNTTKVRFTVNLNKPAEPSDDNAVASIIRSYVRDNRPITINGRNVTMIQQTPFMVVPLANGTEVY</sequence>
<evidence type="ECO:0000313" key="1">
    <source>
        <dbReference type="EMBL" id="KAL3837560.1"/>
    </source>
</evidence>
<proteinExistence type="predicted"/>
<organism evidence="1 2">
    <name type="scientific">Sinanodonta woodiana</name>
    <name type="common">Chinese pond mussel</name>
    <name type="synonym">Anodonta woodiana</name>
    <dbReference type="NCBI Taxonomy" id="1069815"/>
    <lineage>
        <taxon>Eukaryota</taxon>
        <taxon>Metazoa</taxon>
        <taxon>Spiralia</taxon>
        <taxon>Lophotrochozoa</taxon>
        <taxon>Mollusca</taxon>
        <taxon>Bivalvia</taxon>
        <taxon>Autobranchia</taxon>
        <taxon>Heteroconchia</taxon>
        <taxon>Palaeoheterodonta</taxon>
        <taxon>Unionida</taxon>
        <taxon>Unionoidea</taxon>
        <taxon>Unionidae</taxon>
        <taxon>Unioninae</taxon>
        <taxon>Sinanodonta</taxon>
    </lineage>
</organism>
<feature type="non-terminal residue" evidence="1">
    <location>
        <position position="1"/>
    </location>
</feature>
<evidence type="ECO:0000313" key="2">
    <source>
        <dbReference type="Proteomes" id="UP001634394"/>
    </source>
</evidence>
<keyword evidence="2" id="KW-1185">Reference proteome</keyword>
<accession>A0ABD3TKL3</accession>
<name>A0ABD3TKL3_SINWO</name>
<dbReference type="EMBL" id="JBJQND010000018">
    <property type="protein sequence ID" value="KAL3837560.1"/>
    <property type="molecule type" value="Genomic_DNA"/>
</dbReference>
<comment type="caution">
    <text evidence="1">The sequence shown here is derived from an EMBL/GenBank/DDBJ whole genome shotgun (WGS) entry which is preliminary data.</text>
</comment>
<dbReference type="AlphaFoldDB" id="A0ABD3TKL3"/>